<gene>
    <name evidence="2" type="ORF">D1013_04000</name>
</gene>
<feature type="signal peptide" evidence="1">
    <location>
        <begin position="1"/>
        <end position="18"/>
    </location>
</feature>
<evidence type="ECO:0000313" key="2">
    <source>
        <dbReference type="EMBL" id="AYN66607.1"/>
    </source>
</evidence>
<name>A0A3G2L2V7_9FLAO</name>
<dbReference type="AlphaFoldDB" id="A0A3G2L2V7"/>
<accession>A0A3G2L2V7</accession>
<dbReference type="EMBL" id="CP032050">
    <property type="protein sequence ID" value="AYN66607.1"/>
    <property type="molecule type" value="Genomic_DNA"/>
</dbReference>
<keyword evidence="3" id="KW-1185">Reference proteome</keyword>
<protein>
    <recommendedName>
        <fullName evidence="4">DUF4476 domain-containing protein</fullName>
    </recommendedName>
</protein>
<proteinExistence type="predicted"/>
<dbReference type="OrthoDB" id="1158982at2"/>
<evidence type="ECO:0000256" key="1">
    <source>
        <dbReference type="SAM" id="SignalP"/>
    </source>
</evidence>
<dbReference type="KEGG" id="emar:D1013_04000"/>
<evidence type="ECO:0000313" key="3">
    <source>
        <dbReference type="Proteomes" id="UP000276309"/>
    </source>
</evidence>
<sequence length="243" mass="27572">MKNALLLLILPFVGFSQSGSLMSSSMQKSGFNYPFFMNETKEITYVNEGSPYESEEFNNGNLNFNGKEILVAPMRFNSIKQVIEFKDENSTVREVLRRPEFSATFNGKTYKIFEFELPNNQTQLGYFNPLFIGNHISFLLKPGKYQTISAPSSHTAYGSSTKVAIANYIENSSYYIKHDKALAQLIELNKSNILRALSDKFIEVSNFMNTNNLNLKKEADVIRLLSYYDSLKSIKPVAKQGKG</sequence>
<evidence type="ECO:0008006" key="4">
    <source>
        <dbReference type="Google" id="ProtNLM"/>
    </source>
</evidence>
<dbReference type="Proteomes" id="UP000276309">
    <property type="component" value="Chromosome"/>
</dbReference>
<feature type="chain" id="PRO_5018212044" description="DUF4476 domain-containing protein" evidence="1">
    <location>
        <begin position="19"/>
        <end position="243"/>
    </location>
</feature>
<reference evidence="2 3" key="1">
    <citation type="submission" date="2018-08" db="EMBL/GenBank/DDBJ databases">
        <title>The reduced genetic potential of extracellular carbohydrate catabolism in Euzebyella marina RN62, a Flavobacteriia bacterium isolated from the hadal water.</title>
        <authorList>
            <person name="Xue C."/>
        </authorList>
    </citation>
    <scope>NUCLEOTIDE SEQUENCE [LARGE SCALE GENOMIC DNA]</scope>
    <source>
        <strain evidence="2 3">RN62</strain>
    </source>
</reference>
<organism evidence="2 3">
    <name type="scientific">Euzebyella marina</name>
    <dbReference type="NCBI Taxonomy" id="1761453"/>
    <lineage>
        <taxon>Bacteria</taxon>
        <taxon>Pseudomonadati</taxon>
        <taxon>Bacteroidota</taxon>
        <taxon>Flavobacteriia</taxon>
        <taxon>Flavobacteriales</taxon>
        <taxon>Flavobacteriaceae</taxon>
        <taxon>Euzebyella</taxon>
    </lineage>
</organism>
<keyword evidence="1" id="KW-0732">Signal</keyword>
<dbReference type="RefSeq" id="WP_121847659.1">
    <property type="nucleotide sequence ID" value="NZ_CP032050.1"/>
</dbReference>